<evidence type="ECO:0000313" key="1">
    <source>
        <dbReference type="EMBL" id="QXX79019.1"/>
    </source>
</evidence>
<reference evidence="1 2" key="1">
    <citation type="submission" date="2020-02" db="EMBL/GenBank/DDBJ databases">
        <title>Partial ammonium oxidation to N2 by heterotrophic bacteria.</title>
        <authorList>
            <person name="Wu M."/>
        </authorList>
    </citation>
    <scope>NUCLEOTIDE SEQUENCE [LARGE SCALE GENOMIC DNA]</scope>
    <source>
        <strain evidence="1 2">HO-1</strain>
    </source>
</reference>
<organism evidence="1 2">
    <name type="scientific">Alcaligenes ammonioxydans</name>
    <dbReference type="NCBI Taxonomy" id="2582914"/>
    <lineage>
        <taxon>Bacteria</taxon>
        <taxon>Pseudomonadati</taxon>
        <taxon>Pseudomonadota</taxon>
        <taxon>Betaproteobacteria</taxon>
        <taxon>Burkholderiales</taxon>
        <taxon>Alcaligenaceae</taxon>
        <taxon>Alcaligenes</taxon>
    </lineage>
</organism>
<protein>
    <submittedName>
        <fullName evidence="1">DUF1833 family protein</fullName>
    </submittedName>
</protein>
<dbReference type="EMBL" id="CP049362">
    <property type="protein sequence ID" value="QXX79019.1"/>
    <property type="molecule type" value="Genomic_DNA"/>
</dbReference>
<proteinExistence type="predicted"/>
<dbReference type="Pfam" id="PF08875">
    <property type="entry name" value="DUF1833"/>
    <property type="match status" value="1"/>
</dbReference>
<dbReference type="Proteomes" id="UP000826050">
    <property type="component" value="Chromosome"/>
</dbReference>
<accession>A0ABX8STJ1</accession>
<sequence>MSILEIVYASAPMDAMLLYTLEVSAPGVTPVRIVQGYEDRMLGVDGQLVLFEAAAVELSLPSRNASGQQTLRFAIAGANDRIRPIVDAMLESGQMVTLTSRTYLASDITAPAERPYVMTVLSGQFENGAFVAEASYYDLLNTAWPRERYTAETAPGIQWL</sequence>
<dbReference type="RefSeq" id="WP_219236063.1">
    <property type="nucleotide sequence ID" value="NZ_CP049362.1"/>
</dbReference>
<dbReference type="InterPro" id="IPR014974">
    <property type="entry name" value="DUF1833"/>
</dbReference>
<name>A0ABX8STJ1_9BURK</name>
<keyword evidence="2" id="KW-1185">Reference proteome</keyword>
<gene>
    <name evidence="1" type="ORF">FE795_08315</name>
</gene>
<evidence type="ECO:0000313" key="2">
    <source>
        <dbReference type="Proteomes" id="UP000826050"/>
    </source>
</evidence>